<name>A0A4S4LJU4_9AGAM</name>
<sequence length="253" mass="27645">MLRHGSRKAMTPSTYSGILTSLATSAYRAVMICTSVVIAFALAYVPVIGNAAAFVFFCWVDAYYCFEFIWIARGLSLAQRIRHLEERWAYYLAFGLPSSAICMWGSSLANGSLFALVLPSYIIMAMHARPVPSNPYNPPSYASPNLKTIRYPSPFVPIRLPIFAPVLWINDRIVRLLSVGSGRNRQYVQSSRVAGPASGEGRKRAMSDATVESVEEGSGYVDGTAATCASADGRRATGGIRDGDPGRRRKKDN</sequence>
<protein>
    <submittedName>
        <fullName evidence="6">Uncharacterized protein</fullName>
    </submittedName>
</protein>
<dbReference type="OrthoDB" id="266518at2759"/>
<reference evidence="6 7" key="1">
    <citation type="submission" date="2019-02" db="EMBL/GenBank/DDBJ databases">
        <title>Genome sequencing of the rare red list fungi Phellinidium pouzarii.</title>
        <authorList>
            <person name="Buettner E."/>
            <person name="Kellner H."/>
        </authorList>
    </citation>
    <scope>NUCLEOTIDE SEQUENCE [LARGE SCALE GENOMIC DNA]</scope>
    <source>
        <strain evidence="6 7">DSM 108285</strain>
    </source>
</reference>
<comment type="subcellular location">
    <subcellularLocation>
        <location evidence="1">Membrane</location>
        <topology evidence="1">Multi-pass membrane protein</topology>
    </subcellularLocation>
</comment>
<evidence type="ECO:0000256" key="2">
    <source>
        <dbReference type="ARBA" id="ARBA00022692"/>
    </source>
</evidence>
<dbReference type="Proteomes" id="UP000308199">
    <property type="component" value="Unassembled WGS sequence"/>
</dbReference>
<feature type="compositionally biased region" description="Basic and acidic residues" evidence="5">
    <location>
        <begin position="241"/>
        <end position="253"/>
    </location>
</feature>
<evidence type="ECO:0000256" key="1">
    <source>
        <dbReference type="ARBA" id="ARBA00004141"/>
    </source>
</evidence>
<dbReference type="PANTHER" id="PTHR21389:SF0">
    <property type="entry name" value="ETOPOSIDE-INDUCED PROTEIN 2.4 HOMOLOG"/>
    <property type="match status" value="1"/>
</dbReference>
<keyword evidence="7" id="KW-1185">Reference proteome</keyword>
<keyword evidence="4" id="KW-0472">Membrane</keyword>
<dbReference type="GO" id="GO:0005783">
    <property type="term" value="C:endoplasmic reticulum"/>
    <property type="evidence" value="ECO:0007669"/>
    <property type="project" value="TreeGrafter"/>
</dbReference>
<dbReference type="PANTHER" id="PTHR21389">
    <property type="entry name" value="P53 INDUCED PROTEIN"/>
    <property type="match status" value="1"/>
</dbReference>
<evidence type="ECO:0000256" key="5">
    <source>
        <dbReference type="SAM" id="MobiDB-lite"/>
    </source>
</evidence>
<evidence type="ECO:0000313" key="7">
    <source>
        <dbReference type="Proteomes" id="UP000308199"/>
    </source>
</evidence>
<proteinExistence type="predicted"/>
<comment type="caution">
    <text evidence="6">The sequence shown here is derived from an EMBL/GenBank/DDBJ whole genome shotgun (WGS) entry which is preliminary data.</text>
</comment>
<dbReference type="GO" id="GO:0016020">
    <property type="term" value="C:membrane"/>
    <property type="evidence" value="ECO:0007669"/>
    <property type="project" value="UniProtKB-SubCell"/>
</dbReference>
<dbReference type="GO" id="GO:0016236">
    <property type="term" value="P:macroautophagy"/>
    <property type="evidence" value="ECO:0007669"/>
    <property type="project" value="TreeGrafter"/>
</dbReference>
<gene>
    <name evidence="6" type="ORF">EW145_g1482</name>
</gene>
<evidence type="ECO:0000256" key="4">
    <source>
        <dbReference type="ARBA" id="ARBA00023136"/>
    </source>
</evidence>
<organism evidence="6 7">
    <name type="scientific">Phellinidium pouzarii</name>
    <dbReference type="NCBI Taxonomy" id="167371"/>
    <lineage>
        <taxon>Eukaryota</taxon>
        <taxon>Fungi</taxon>
        <taxon>Dikarya</taxon>
        <taxon>Basidiomycota</taxon>
        <taxon>Agaricomycotina</taxon>
        <taxon>Agaricomycetes</taxon>
        <taxon>Hymenochaetales</taxon>
        <taxon>Hymenochaetaceae</taxon>
        <taxon>Phellinidium</taxon>
    </lineage>
</organism>
<dbReference type="EMBL" id="SGPK01000042">
    <property type="protein sequence ID" value="THH10190.1"/>
    <property type="molecule type" value="Genomic_DNA"/>
</dbReference>
<dbReference type="Pfam" id="PF07264">
    <property type="entry name" value="EI24"/>
    <property type="match status" value="1"/>
</dbReference>
<accession>A0A4S4LJU4</accession>
<dbReference type="InterPro" id="IPR059112">
    <property type="entry name" value="CysZ/EI24"/>
</dbReference>
<evidence type="ECO:0000313" key="6">
    <source>
        <dbReference type="EMBL" id="THH10190.1"/>
    </source>
</evidence>
<evidence type="ECO:0000256" key="3">
    <source>
        <dbReference type="ARBA" id="ARBA00022989"/>
    </source>
</evidence>
<keyword evidence="3" id="KW-1133">Transmembrane helix</keyword>
<dbReference type="AlphaFoldDB" id="A0A4S4LJU4"/>
<feature type="region of interest" description="Disordered" evidence="5">
    <location>
        <begin position="189"/>
        <end position="253"/>
    </location>
</feature>
<keyword evidence="2" id="KW-0812">Transmembrane</keyword>